<gene>
    <name evidence="1" type="ORF">Voc01_024580</name>
</gene>
<keyword evidence="2" id="KW-1185">Reference proteome</keyword>
<protein>
    <submittedName>
        <fullName evidence="1">Uncharacterized protein</fullName>
    </submittedName>
</protein>
<dbReference type="AlphaFoldDB" id="A0A8J4EAB0"/>
<comment type="caution">
    <text evidence="1">The sequence shown here is derived from an EMBL/GenBank/DDBJ whole genome shotgun (WGS) entry which is preliminary data.</text>
</comment>
<accession>A0A8J4EAB0</accession>
<name>A0A8J4EAB0_9ACTN</name>
<reference evidence="1" key="1">
    <citation type="submission" date="2021-01" db="EMBL/GenBank/DDBJ databases">
        <title>Whole genome shotgun sequence of Virgisporangium ochraceum NBRC 16418.</title>
        <authorList>
            <person name="Komaki H."/>
            <person name="Tamura T."/>
        </authorList>
    </citation>
    <scope>NUCLEOTIDE SEQUENCE</scope>
    <source>
        <strain evidence="1">NBRC 16418</strain>
    </source>
</reference>
<evidence type="ECO:0000313" key="2">
    <source>
        <dbReference type="Proteomes" id="UP000635606"/>
    </source>
</evidence>
<proteinExistence type="predicted"/>
<dbReference type="EMBL" id="BOPH01000027">
    <property type="protein sequence ID" value="GIJ67541.1"/>
    <property type="molecule type" value="Genomic_DNA"/>
</dbReference>
<dbReference type="RefSeq" id="WP_203927502.1">
    <property type="nucleotide sequence ID" value="NZ_BOPH01000027.1"/>
</dbReference>
<sequence>MSANPKEDPEETGIWGRIGAGQADADWARDEVEHHRKWLLETSEPTRTYFQRMRDWAVQTAKDAFFQAAEWVWAGMKWVYEHFERMAKRFLVVLDVPRKALEDAKRWLRVRTRLVKYRTAIEPDTLKDHLRESGNSGWSGSAAATYAEAVTRQFNVAGSFAFTALRVSTAMIEYANSVARLNASFASETYAVIMRIYDLLDQAFTDWTDAGKMRSAWASVKRQILALTVYYGNNRLATGVGLDYTSEAFAEAWQEDTFFSKGRWPDPTRWANFPTVTPEGTVRPFRPPPQLR</sequence>
<evidence type="ECO:0000313" key="1">
    <source>
        <dbReference type="EMBL" id="GIJ67541.1"/>
    </source>
</evidence>
<dbReference type="Proteomes" id="UP000635606">
    <property type="component" value="Unassembled WGS sequence"/>
</dbReference>
<organism evidence="1 2">
    <name type="scientific">Virgisporangium ochraceum</name>
    <dbReference type="NCBI Taxonomy" id="65505"/>
    <lineage>
        <taxon>Bacteria</taxon>
        <taxon>Bacillati</taxon>
        <taxon>Actinomycetota</taxon>
        <taxon>Actinomycetes</taxon>
        <taxon>Micromonosporales</taxon>
        <taxon>Micromonosporaceae</taxon>
        <taxon>Virgisporangium</taxon>
    </lineage>
</organism>